<dbReference type="InterPro" id="IPR036188">
    <property type="entry name" value="FAD/NAD-bd_sf"/>
</dbReference>
<evidence type="ECO:0000256" key="3">
    <source>
        <dbReference type="ARBA" id="ARBA00022630"/>
    </source>
</evidence>
<dbReference type="InterPro" id="IPR051820">
    <property type="entry name" value="FAD-binding_MO"/>
</dbReference>
<dbReference type="InterPro" id="IPR020946">
    <property type="entry name" value="Flavin_mOase-like"/>
</dbReference>
<dbReference type="Proteomes" id="UP001206639">
    <property type="component" value="Unassembled WGS sequence"/>
</dbReference>
<organism evidence="7 8">
    <name type="scientific">Mycobacterium deserti</name>
    <dbReference type="NCBI Taxonomy" id="2978347"/>
    <lineage>
        <taxon>Bacteria</taxon>
        <taxon>Bacillati</taxon>
        <taxon>Actinomycetota</taxon>
        <taxon>Actinomycetes</taxon>
        <taxon>Mycobacteriales</taxon>
        <taxon>Mycobacteriaceae</taxon>
        <taxon>Mycobacterium</taxon>
    </lineage>
</organism>
<keyword evidence="8" id="KW-1185">Reference proteome</keyword>
<evidence type="ECO:0000256" key="5">
    <source>
        <dbReference type="ARBA" id="ARBA00023002"/>
    </source>
</evidence>
<evidence type="ECO:0000256" key="1">
    <source>
        <dbReference type="ARBA" id="ARBA00001974"/>
    </source>
</evidence>
<keyword evidence="3" id="KW-0285">Flavoprotein</keyword>
<reference evidence="8" key="1">
    <citation type="submission" date="2023-07" db="EMBL/GenBank/DDBJ databases">
        <authorList>
            <person name="Deng Y."/>
            <person name="Zhang Y.-Q."/>
        </authorList>
    </citation>
    <scope>NUCLEOTIDE SEQUENCE [LARGE SCALE GENOMIC DNA]</scope>
    <source>
        <strain evidence="8">CPCC 205710</strain>
    </source>
</reference>
<evidence type="ECO:0000256" key="6">
    <source>
        <dbReference type="ARBA" id="ARBA00023033"/>
    </source>
</evidence>
<dbReference type="PANTHER" id="PTHR43872">
    <property type="entry name" value="MONOOXYGENASE, PUTATIVE (AFU_ORTHOLOGUE AFUA_8G02570)-RELATED"/>
    <property type="match status" value="1"/>
</dbReference>
<dbReference type="EMBL" id="JAODWD010000005">
    <property type="protein sequence ID" value="MCT7661024.1"/>
    <property type="molecule type" value="Genomic_DNA"/>
</dbReference>
<evidence type="ECO:0000313" key="8">
    <source>
        <dbReference type="Proteomes" id="UP001206639"/>
    </source>
</evidence>
<protein>
    <submittedName>
        <fullName evidence="7">NAD(P)/FAD-dependent oxidoreductase</fullName>
    </submittedName>
</protein>
<evidence type="ECO:0000256" key="4">
    <source>
        <dbReference type="ARBA" id="ARBA00022827"/>
    </source>
</evidence>
<comment type="cofactor">
    <cofactor evidence="1">
        <name>FAD</name>
        <dbReference type="ChEBI" id="CHEBI:57692"/>
    </cofactor>
</comment>
<proteinExistence type="inferred from homology"/>
<evidence type="ECO:0000313" key="7">
    <source>
        <dbReference type="EMBL" id="MCT7661024.1"/>
    </source>
</evidence>
<gene>
    <name evidence="7" type="ORF">N4S67_21705</name>
</gene>
<dbReference type="Pfam" id="PF00743">
    <property type="entry name" value="FMO-like"/>
    <property type="match status" value="1"/>
</dbReference>
<dbReference type="SUPFAM" id="SSF51905">
    <property type="entry name" value="FAD/NAD(P)-binding domain"/>
    <property type="match status" value="1"/>
</dbReference>
<evidence type="ECO:0000256" key="2">
    <source>
        <dbReference type="ARBA" id="ARBA00010139"/>
    </source>
</evidence>
<dbReference type="PANTHER" id="PTHR43872:SF1">
    <property type="entry name" value="MONOOXYGENASE, PUTATIVE (AFU_ORTHOLOGUE AFUA_8G02570)-RELATED"/>
    <property type="match status" value="1"/>
</dbReference>
<keyword evidence="5" id="KW-0560">Oxidoreductase</keyword>
<comment type="similarity">
    <text evidence="2">Belongs to the FAD-binding monooxygenase family.</text>
</comment>
<dbReference type="RefSeq" id="WP_260995073.1">
    <property type="nucleotide sequence ID" value="NZ_JAODWD010000005.1"/>
</dbReference>
<sequence>MGADQADYSDVLIIGAGISGIGAAYRIREKNPGLSYTVLERRARIGGTWDLFRYPGIRSDSDIFTLSYPFEPWTRPENVADGEYIREYLTATARKYGIDSHIRFNTHVQSAEWDSTTDTWTVRTVQDGPDGPQEKLYRGRFVFFGTGYYSYDAPYTPEFPGIEQFRGDVVHPQFWPEDLDYSGKRAVVIGSGATAISLIPALAQKAAHVTMLQRSPTYMMSMSRIDPMVDFIRKALPLRASHAVVRMRNALFHVLTYFMFRKAPRFGRWLIRNRTIAALPDGYDVDVHFKPRYDPWDQRMCLVLDNDLFEHVGEGRAEVVTDHIDHVDADGIVLKSGGRLDADVIVTATGLQLQALGGIEISIDGVGVKPADRFVYKEYLLEDVPNMAWCIGYTNASWTLRADMTAKAFAKLIAHMDSHGYTHAYPHLGGKPMPEKPAWNINAGYVKRSAHVLPKSGTHRPWNVRHNYVLDAIDHRFDRIDESMVFGRVATASVPSTPSRAAG</sequence>
<accession>A0ABT2MFG9</accession>
<dbReference type="Gene3D" id="3.50.50.60">
    <property type="entry name" value="FAD/NAD(P)-binding domain"/>
    <property type="match status" value="1"/>
</dbReference>
<keyword evidence="6" id="KW-0503">Monooxygenase</keyword>
<comment type="caution">
    <text evidence="7">The sequence shown here is derived from an EMBL/GenBank/DDBJ whole genome shotgun (WGS) entry which is preliminary data.</text>
</comment>
<keyword evidence="4" id="KW-0274">FAD</keyword>
<dbReference type="PRINTS" id="PR00411">
    <property type="entry name" value="PNDRDTASEI"/>
</dbReference>
<name>A0ABT2MFG9_9MYCO</name>